<keyword evidence="3" id="KW-0698">rRNA processing</keyword>
<dbReference type="SUPFAM" id="SSF48452">
    <property type="entry name" value="TPR-like"/>
    <property type="match status" value="1"/>
</dbReference>
<dbReference type="InterPro" id="IPR055347">
    <property type="entry name" value="UTP6_N"/>
</dbReference>
<evidence type="ECO:0000256" key="3">
    <source>
        <dbReference type="ARBA" id="ARBA00022552"/>
    </source>
</evidence>
<organism evidence="7 8">
    <name type="scientific">Sphaerosporella brunnea</name>
    <dbReference type="NCBI Taxonomy" id="1250544"/>
    <lineage>
        <taxon>Eukaryota</taxon>
        <taxon>Fungi</taxon>
        <taxon>Dikarya</taxon>
        <taxon>Ascomycota</taxon>
        <taxon>Pezizomycotina</taxon>
        <taxon>Pezizomycetes</taxon>
        <taxon>Pezizales</taxon>
        <taxon>Pyronemataceae</taxon>
        <taxon>Sphaerosporella</taxon>
    </lineage>
</organism>
<dbReference type="GO" id="GO:0030515">
    <property type="term" value="F:snoRNA binding"/>
    <property type="evidence" value="ECO:0007669"/>
    <property type="project" value="InterPro"/>
</dbReference>
<evidence type="ECO:0000256" key="4">
    <source>
        <dbReference type="ARBA" id="ARBA00022737"/>
    </source>
</evidence>
<accession>A0A5J5F3N3</accession>
<evidence type="ECO:0000259" key="6">
    <source>
        <dbReference type="Pfam" id="PF08640"/>
    </source>
</evidence>
<dbReference type="GO" id="GO:0032040">
    <property type="term" value="C:small-subunit processome"/>
    <property type="evidence" value="ECO:0007669"/>
    <property type="project" value="TreeGrafter"/>
</dbReference>
<dbReference type="Proteomes" id="UP000326924">
    <property type="component" value="Unassembled WGS sequence"/>
</dbReference>
<dbReference type="OrthoDB" id="28112at2759"/>
<keyword evidence="5" id="KW-0539">Nucleus</keyword>
<dbReference type="InterPro" id="IPR003107">
    <property type="entry name" value="HAT"/>
</dbReference>
<evidence type="ECO:0000256" key="5">
    <source>
        <dbReference type="ARBA" id="ARBA00023242"/>
    </source>
</evidence>
<keyword evidence="8" id="KW-1185">Reference proteome</keyword>
<evidence type="ECO:0000256" key="1">
    <source>
        <dbReference type="ARBA" id="ARBA00004604"/>
    </source>
</evidence>
<dbReference type="FunCoup" id="A0A5J5F3N3">
    <property type="interactions" value="305"/>
</dbReference>
<evidence type="ECO:0000256" key="2">
    <source>
        <dbReference type="ARBA" id="ARBA00010734"/>
    </source>
</evidence>
<dbReference type="PANTHER" id="PTHR23271:SF1">
    <property type="entry name" value="U3 SMALL NUCLEOLAR RNA-ASSOCIATED PROTEIN 6 HOMOLOG"/>
    <property type="match status" value="1"/>
</dbReference>
<keyword evidence="4" id="KW-0677">Repeat</keyword>
<dbReference type="SMART" id="SM00386">
    <property type="entry name" value="HAT"/>
    <property type="match status" value="3"/>
</dbReference>
<protein>
    <submittedName>
        <fullName evidence="7">U3 small nucleolar RNA-associated protein 6-domain-containing protein</fullName>
    </submittedName>
</protein>
<evidence type="ECO:0000313" key="7">
    <source>
        <dbReference type="EMBL" id="KAA8910712.1"/>
    </source>
</evidence>
<proteinExistence type="inferred from homology"/>
<dbReference type="InterPro" id="IPR013949">
    <property type="entry name" value="Utp6"/>
</dbReference>
<dbReference type="GO" id="GO:0000462">
    <property type="term" value="P:maturation of SSU-rRNA from tricistronic rRNA transcript (SSU-rRNA, 5.8S rRNA, LSU-rRNA)"/>
    <property type="evidence" value="ECO:0007669"/>
    <property type="project" value="InterPro"/>
</dbReference>
<dbReference type="Pfam" id="PF08640">
    <property type="entry name" value="U3_assoc_6"/>
    <property type="match status" value="1"/>
</dbReference>
<dbReference type="InParanoid" id="A0A5J5F3N3"/>
<evidence type="ECO:0000313" key="8">
    <source>
        <dbReference type="Proteomes" id="UP000326924"/>
    </source>
</evidence>
<dbReference type="PANTHER" id="PTHR23271">
    <property type="entry name" value="HEPATOCELLULAR CARCINOMA-ASSOCIATED ANTIGEN 66"/>
    <property type="match status" value="1"/>
</dbReference>
<feature type="domain" description="U3 small nucleolar RNA-associated protein 6 N-terminal" evidence="6">
    <location>
        <begin position="10"/>
        <end position="78"/>
    </location>
</feature>
<gene>
    <name evidence="7" type="ORF">FN846DRAFT_774913</name>
</gene>
<dbReference type="EMBL" id="VXIS01000043">
    <property type="protein sequence ID" value="KAA8910712.1"/>
    <property type="molecule type" value="Genomic_DNA"/>
</dbReference>
<sequence length="434" mass="50141">MAAEKARYFLEQSIPELREFEKKKIFTKQEITAITKKRSDFELRINASGCSPNDFTRYAQYEMNVESLYRKRIARLGIRARLHYGARRIFFILDRATRKFPGEIPLWMQYIEFAKREKANGVLAKTLAAALKLHPAKPALWIYAARHAVEHNSDITEGRSYMQRGLRFCKRSKELWREYAKLEMVFVAKVFLRRKVLGIDQPKKSADQMDEDEDENMWKLPEITGEDFETAKNDKSLDTIALENADTNPALNGALAIAIFDQAMKEIPRNVDFAAEFYDLFAQFHQLKCYARLQEHVVRYCLEVAPKNAKALWLGIELPLRDVETSDPVFPGRLSTALAGMAAAVAETDAKSELYLFFASYFTQLLKDSPELDEGIRKAITASLVKYYKAAEKEGETSPELYARWVEFMTLRGKKEEAERIAQRGLERYPQCFQ</sequence>
<name>A0A5J5F3N3_9PEZI</name>
<reference evidence="7 8" key="1">
    <citation type="submission" date="2019-09" db="EMBL/GenBank/DDBJ databases">
        <title>Draft genome of the ectomycorrhizal ascomycete Sphaerosporella brunnea.</title>
        <authorList>
            <consortium name="DOE Joint Genome Institute"/>
            <person name="Benucci G.M."/>
            <person name="Marozzi G."/>
            <person name="Antonielli L."/>
            <person name="Sanchez S."/>
            <person name="Marco P."/>
            <person name="Wang X."/>
            <person name="Falini L.B."/>
            <person name="Barry K."/>
            <person name="Haridas S."/>
            <person name="Lipzen A."/>
            <person name="Labutti K."/>
            <person name="Grigoriev I.V."/>
            <person name="Murat C."/>
            <person name="Martin F."/>
            <person name="Albertini E."/>
            <person name="Donnini D."/>
            <person name="Bonito G."/>
        </authorList>
    </citation>
    <scope>NUCLEOTIDE SEQUENCE [LARGE SCALE GENOMIC DNA]</scope>
    <source>
        <strain evidence="7 8">Sb_GMNB300</strain>
    </source>
</reference>
<dbReference type="Gene3D" id="1.25.40.10">
    <property type="entry name" value="Tetratricopeptide repeat domain"/>
    <property type="match status" value="1"/>
</dbReference>
<comment type="similarity">
    <text evidence="2">Belongs to the UTP6 family.</text>
</comment>
<dbReference type="AlphaFoldDB" id="A0A5J5F3N3"/>
<dbReference type="GO" id="GO:0034388">
    <property type="term" value="C:Pwp2p-containing subcomplex of 90S preribosome"/>
    <property type="evidence" value="ECO:0007669"/>
    <property type="project" value="TreeGrafter"/>
</dbReference>
<dbReference type="InterPro" id="IPR011990">
    <property type="entry name" value="TPR-like_helical_dom_sf"/>
</dbReference>
<comment type="subcellular location">
    <subcellularLocation>
        <location evidence="1">Nucleus</location>
        <location evidence="1">Nucleolus</location>
    </subcellularLocation>
</comment>
<comment type="caution">
    <text evidence="7">The sequence shown here is derived from an EMBL/GenBank/DDBJ whole genome shotgun (WGS) entry which is preliminary data.</text>
</comment>